<dbReference type="KEGG" id="mtua:CSH63_18495"/>
<evidence type="ECO:0000256" key="2">
    <source>
        <dbReference type="ARBA" id="ARBA00023015"/>
    </source>
</evidence>
<dbReference type="GO" id="GO:0003677">
    <property type="term" value="F:DNA binding"/>
    <property type="evidence" value="ECO:0007669"/>
    <property type="project" value="UniProtKB-KW"/>
</dbReference>
<evidence type="ECO:0000256" key="4">
    <source>
        <dbReference type="ARBA" id="ARBA00023163"/>
    </source>
</evidence>
<dbReference type="GO" id="GO:0003700">
    <property type="term" value="F:DNA-binding transcription factor activity"/>
    <property type="evidence" value="ECO:0007669"/>
    <property type="project" value="InterPro"/>
</dbReference>
<dbReference type="Gene3D" id="1.10.1660.10">
    <property type="match status" value="1"/>
</dbReference>
<evidence type="ECO:0000256" key="5">
    <source>
        <dbReference type="SAM" id="MobiDB-lite"/>
    </source>
</evidence>
<organism evidence="7 8">
    <name type="scientific">Micromonospora tulbaghiae</name>
    <dbReference type="NCBI Taxonomy" id="479978"/>
    <lineage>
        <taxon>Bacteria</taxon>
        <taxon>Bacillati</taxon>
        <taxon>Actinomycetota</taxon>
        <taxon>Actinomycetes</taxon>
        <taxon>Micromonosporales</taxon>
        <taxon>Micromonosporaceae</taxon>
        <taxon>Micromonospora</taxon>
    </lineage>
</organism>
<dbReference type="Proteomes" id="UP000267804">
    <property type="component" value="Chromosome"/>
</dbReference>
<evidence type="ECO:0000256" key="1">
    <source>
        <dbReference type="ARBA" id="ARBA00022491"/>
    </source>
</evidence>
<dbReference type="RefSeq" id="WP_120571373.1">
    <property type="nucleotide sequence ID" value="NZ_CP024087.1"/>
</dbReference>
<keyword evidence="2" id="KW-0805">Transcription regulation</keyword>
<feature type="domain" description="HTH merR-type" evidence="6">
    <location>
        <begin position="1"/>
        <end position="71"/>
    </location>
</feature>
<dbReference type="SMART" id="SM00422">
    <property type="entry name" value="HTH_MERR"/>
    <property type="match status" value="1"/>
</dbReference>
<accession>A0A386WPU5</accession>
<dbReference type="SUPFAM" id="SSF46955">
    <property type="entry name" value="Putative DNA-binding domain"/>
    <property type="match status" value="1"/>
</dbReference>
<feature type="compositionally biased region" description="Basic and acidic residues" evidence="5">
    <location>
        <begin position="272"/>
        <end position="285"/>
    </location>
</feature>
<feature type="region of interest" description="Disordered" evidence="5">
    <location>
        <begin position="265"/>
        <end position="285"/>
    </location>
</feature>
<sequence length="285" mass="31396">MLSISEFSQMCHLSPQALRFYHAEGLLVPAEVDDRTGHRSYAFDQVERAMLITLLRDTGMSVKLVRRALDEPDQAVALLDRHSDEVSRQRRAQADAIAAARAVFEVQPEPRLRHVPAMTVVARLVPGTPLGRDAHEWDRAEEIIAAAAAELVTTVRQAGVACLGEPWRTPALETPEQDRRVLDGAGPFWIVKVAVADTPGTLPPLPAGLIVQTPEAHDELSIFMPGRNTMAKYCTVILRLLDAVPPDGDRFVDLARLRQEVRPDGVLSSAPVERRPGSPAQDHER</sequence>
<dbReference type="Pfam" id="PF13411">
    <property type="entry name" value="MerR_1"/>
    <property type="match status" value="1"/>
</dbReference>
<gene>
    <name evidence="7" type="ORF">CSH63_18495</name>
</gene>
<keyword evidence="3" id="KW-0238">DNA-binding</keyword>
<dbReference type="InterPro" id="IPR000551">
    <property type="entry name" value="MerR-type_HTH_dom"/>
</dbReference>
<evidence type="ECO:0000313" key="8">
    <source>
        <dbReference type="Proteomes" id="UP000267804"/>
    </source>
</evidence>
<dbReference type="PROSITE" id="PS50937">
    <property type="entry name" value="HTH_MERR_2"/>
    <property type="match status" value="1"/>
</dbReference>
<dbReference type="InterPro" id="IPR009061">
    <property type="entry name" value="DNA-bd_dom_put_sf"/>
</dbReference>
<proteinExistence type="predicted"/>
<protein>
    <submittedName>
        <fullName evidence="7">MerR family transcriptional regulator</fullName>
    </submittedName>
</protein>
<dbReference type="PANTHER" id="PTHR30204:SF69">
    <property type="entry name" value="MERR-FAMILY TRANSCRIPTIONAL REGULATOR"/>
    <property type="match status" value="1"/>
</dbReference>
<evidence type="ECO:0000256" key="3">
    <source>
        <dbReference type="ARBA" id="ARBA00023125"/>
    </source>
</evidence>
<evidence type="ECO:0000259" key="6">
    <source>
        <dbReference type="PROSITE" id="PS50937"/>
    </source>
</evidence>
<name>A0A386WPU5_9ACTN</name>
<dbReference type="EMBL" id="CP024087">
    <property type="protein sequence ID" value="AYF29419.1"/>
    <property type="molecule type" value="Genomic_DNA"/>
</dbReference>
<dbReference type="PANTHER" id="PTHR30204">
    <property type="entry name" value="REDOX-CYCLING DRUG-SENSING TRANSCRIPTIONAL ACTIVATOR SOXR"/>
    <property type="match status" value="1"/>
</dbReference>
<evidence type="ECO:0000313" key="7">
    <source>
        <dbReference type="EMBL" id="AYF29419.1"/>
    </source>
</evidence>
<dbReference type="AlphaFoldDB" id="A0A386WPU5"/>
<keyword evidence="4" id="KW-0804">Transcription</keyword>
<reference evidence="7 8" key="1">
    <citation type="submission" date="2017-10" db="EMBL/GenBank/DDBJ databases">
        <title>Integration of genomic and chemical information greatly accelerates assignment of the full stereostructure of myelolactone, a potent inhibitor of myeloma from a marine-derived Micromonospora.</title>
        <authorList>
            <person name="Kim M.C."/>
            <person name="Machado H."/>
            <person name="Jensen P.R."/>
            <person name="Fenical W."/>
        </authorList>
    </citation>
    <scope>NUCLEOTIDE SEQUENCE [LARGE SCALE GENOMIC DNA]</scope>
    <source>
        <strain evidence="7 8">CNY-010</strain>
    </source>
</reference>
<dbReference type="InterPro" id="IPR047057">
    <property type="entry name" value="MerR_fam"/>
</dbReference>
<keyword evidence="1" id="KW-0678">Repressor</keyword>